<comment type="subunit">
    <text evidence="3">Homodimer.</text>
</comment>
<dbReference type="SUPFAM" id="SSF56059">
    <property type="entry name" value="Glutathione synthetase ATP-binding domain-like"/>
    <property type="match status" value="1"/>
</dbReference>
<feature type="binding site" evidence="13">
    <location>
        <begin position="69"/>
        <end position="72"/>
    </location>
    <ligand>
        <name>substrate</name>
    </ligand>
</feature>
<dbReference type="Pfam" id="PF03199">
    <property type="entry name" value="GSH_synthase"/>
    <property type="match status" value="1"/>
</dbReference>
<dbReference type="PIRSF" id="PIRSF001558">
    <property type="entry name" value="GSHase"/>
    <property type="match status" value="1"/>
</dbReference>
<dbReference type="InterPro" id="IPR005615">
    <property type="entry name" value="Glutathione_synthase"/>
</dbReference>
<feature type="binding site" evidence="11">
    <location>
        <position position="415"/>
    </location>
    <ligand>
        <name>ATP</name>
        <dbReference type="ChEBI" id="CHEBI:30616"/>
    </ligand>
</feature>
<dbReference type="PANTHER" id="PTHR11130">
    <property type="entry name" value="GLUTATHIONE SYNTHETASE"/>
    <property type="match status" value="1"/>
</dbReference>
<comment type="cofactor">
    <cofactor evidence="10 12">
        <name>Mg(2+)</name>
        <dbReference type="ChEBI" id="CHEBI:18420"/>
    </cofactor>
    <text evidence="10 12">Binds 1 Mg(2+) ion per subunit.</text>
</comment>
<evidence type="ECO:0000256" key="4">
    <source>
        <dbReference type="ARBA" id="ARBA00022598"/>
    </source>
</evidence>
<evidence type="ECO:0000256" key="11">
    <source>
        <dbReference type="PIRSR" id="PIRSR001558-1"/>
    </source>
</evidence>
<keyword evidence="7 10" id="KW-0547">Nucleotide-binding</keyword>
<dbReference type="InterPro" id="IPR016185">
    <property type="entry name" value="PreATP-grasp_dom_sf"/>
</dbReference>
<evidence type="ECO:0000256" key="13">
    <source>
        <dbReference type="PIRSR" id="PIRSR001558-3"/>
    </source>
</evidence>
<comment type="pathway">
    <text evidence="1 10">Sulfur metabolism; glutathione biosynthesis; glutathione from L-cysteine and L-glutamate: step 2/2.</text>
</comment>
<feature type="binding site" evidence="12">
    <location>
        <position position="65"/>
    </location>
    <ligand>
        <name>Mg(2+)</name>
        <dbReference type="ChEBI" id="CHEBI:18420"/>
    </ligand>
</feature>
<name>A0AAF0J2R2_9BASI</name>
<dbReference type="Gene3D" id="1.10.1080.10">
    <property type="entry name" value="Glutathione Synthetase, Chain A, domain 3"/>
    <property type="match status" value="1"/>
</dbReference>
<evidence type="ECO:0000313" key="16">
    <source>
        <dbReference type="Proteomes" id="UP001213623"/>
    </source>
</evidence>
<dbReference type="NCBIfam" id="TIGR01986">
    <property type="entry name" value="glut_syn_euk"/>
    <property type="match status" value="1"/>
</dbReference>
<feature type="binding site" evidence="13">
    <location>
        <begin position="209"/>
        <end position="212"/>
    </location>
    <ligand>
        <name>substrate</name>
    </ligand>
</feature>
<proteinExistence type="inferred from homology"/>
<dbReference type="Proteomes" id="UP001213623">
    <property type="component" value="Chromosome 4"/>
</dbReference>
<evidence type="ECO:0000313" key="15">
    <source>
        <dbReference type="EMBL" id="WFD27277.1"/>
    </source>
</evidence>
<dbReference type="GO" id="GO:0005524">
    <property type="term" value="F:ATP binding"/>
    <property type="evidence" value="ECO:0007669"/>
    <property type="project" value="UniProtKB-UniRule"/>
</dbReference>
<keyword evidence="4 10" id="KW-0436">Ligase</keyword>
<keyword evidence="6 10" id="KW-0479">Metal-binding</keyword>
<dbReference type="EMBL" id="CP119895">
    <property type="protein sequence ID" value="WFD27277.1"/>
    <property type="molecule type" value="Genomic_DNA"/>
</dbReference>
<gene>
    <name evidence="15" type="primary">GSH2</name>
    <name evidence="15" type="ORF">MNAN1_002273</name>
</gene>
<dbReference type="AlphaFoldDB" id="A0AAF0J2R2"/>
<evidence type="ECO:0000256" key="2">
    <source>
        <dbReference type="ARBA" id="ARBA00010385"/>
    </source>
</evidence>
<dbReference type="Gene3D" id="3.30.1490.80">
    <property type="match status" value="1"/>
</dbReference>
<dbReference type="GO" id="GO:0004363">
    <property type="term" value="F:glutathione synthase activity"/>
    <property type="evidence" value="ECO:0007669"/>
    <property type="project" value="UniProtKB-UniRule"/>
</dbReference>
<feature type="binding site" evidence="11">
    <location>
        <position position="46"/>
    </location>
    <ligand>
        <name>substrate</name>
    </ligand>
</feature>
<reference evidence="15" key="1">
    <citation type="submission" date="2023-03" db="EMBL/GenBank/DDBJ databases">
        <title>Mating type loci evolution in Malassezia.</title>
        <authorList>
            <person name="Coelho M.A."/>
        </authorList>
    </citation>
    <scope>NUCLEOTIDE SEQUENCE</scope>
    <source>
        <strain evidence="15">CBS 9557</strain>
    </source>
</reference>
<evidence type="ECO:0000256" key="10">
    <source>
        <dbReference type="PIRNR" id="PIRNR001558"/>
    </source>
</evidence>
<evidence type="ECO:0000256" key="3">
    <source>
        <dbReference type="ARBA" id="ARBA00011738"/>
    </source>
</evidence>
<evidence type="ECO:0000256" key="1">
    <source>
        <dbReference type="ARBA" id="ARBA00004965"/>
    </source>
</evidence>
<keyword evidence="8 10" id="KW-0067">ATP-binding</keyword>
<evidence type="ECO:0000256" key="5">
    <source>
        <dbReference type="ARBA" id="ARBA00022684"/>
    </source>
</evidence>
<evidence type="ECO:0000256" key="7">
    <source>
        <dbReference type="ARBA" id="ARBA00022741"/>
    </source>
</evidence>
<evidence type="ECO:0000256" key="9">
    <source>
        <dbReference type="ARBA" id="ARBA00022842"/>
    </source>
</evidence>
<evidence type="ECO:0000256" key="12">
    <source>
        <dbReference type="PIRSR" id="PIRSR001558-2"/>
    </source>
</evidence>
<dbReference type="GO" id="GO:0005829">
    <property type="term" value="C:cytosol"/>
    <property type="evidence" value="ECO:0007669"/>
    <property type="project" value="TreeGrafter"/>
</dbReference>
<evidence type="ECO:0000259" key="14">
    <source>
        <dbReference type="Pfam" id="PF03199"/>
    </source>
</evidence>
<keyword evidence="5 10" id="KW-0317">Glutathione biosynthesis</keyword>
<keyword evidence="9 10" id="KW-0460">Magnesium</keyword>
<dbReference type="InterPro" id="IPR014049">
    <property type="entry name" value="Glutathione_synthase_N_euk"/>
</dbReference>
<feature type="domain" description="Glutathione synthase substrate-binding" evidence="14">
    <location>
        <begin position="140"/>
        <end position="245"/>
    </location>
</feature>
<dbReference type="FunFam" id="3.40.50.1760:FF:000001">
    <property type="entry name" value="Glutathione synthetase"/>
    <property type="match status" value="1"/>
</dbReference>
<feature type="binding site" evidence="12">
    <location>
        <position position="308"/>
    </location>
    <ligand>
        <name>Mg(2+)</name>
        <dbReference type="ChEBI" id="CHEBI:18420"/>
    </ligand>
</feature>
<dbReference type="Gene3D" id="3.30.1490.50">
    <property type="match status" value="1"/>
</dbReference>
<feature type="binding site" evidence="11">
    <location>
        <position position="407"/>
    </location>
    <ligand>
        <name>substrate</name>
    </ligand>
</feature>
<feature type="binding site" evidence="11">
    <location>
        <position position="409"/>
    </location>
    <ligand>
        <name>ATP</name>
        <dbReference type="ChEBI" id="CHEBI:30616"/>
    </ligand>
</feature>
<dbReference type="FunFam" id="3.30.1490.50:FF:000002">
    <property type="entry name" value="Glutathione synthetase"/>
    <property type="match status" value="1"/>
</dbReference>
<dbReference type="Gene3D" id="3.30.470.20">
    <property type="entry name" value="ATP-grasp fold, B domain"/>
    <property type="match status" value="1"/>
</dbReference>
<feature type="binding site" evidence="11">
    <location>
        <begin position="351"/>
        <end position="354"/>
    </location>
    <ligand>
        <name>ATP</name>
        <dbReference type="ChEBI" id="CHEBI:30616"/>
    </ligand>
</feature>
<feature type="binding site" evidence="12">
    <location>
        <position position="67"/>
    </location>
    <ligand>
        <name>Mg(2+)</name>
        <dbReference type="ChEBI" id="CHEBI:18420"/>
    </ligand>
</feature>
<feature type="binding site" evidence="11">
    <location>
        <position position="65"/>
    </location>
    <ligand>
        <name>ATP</name>
        <dbReference type="ChEBI" id="CHEBI:30616"/>
    </ligand>
</feature>
<sequence length="431" mass="47798">MDDEFLERVMSTSVIRVDDFQRRLYEIWCHVRREGISQPMHLGLFRSDYLLHVEDGDNLSLQQVEFNTISSSFGALCTKVSAMHRYLLRSGVYTGVHESLSLENMPPNEALNTLMAGLADAHQHYMSQVHGGSLPSPPSILFVIQPNERNTFDQRAIEHALFEMYGIAVIRASLEEVHRKARLHGDDRVLHMPSPTSSRPMEISVVYFRSGYGPGDYPTEAAWEARLLLERSRAIKCPTVALQLAGAKKVQQVLAEPGVLEHFVGNDAGALRLTFSQLWPMDDSELGQQAQSLALTHPEGYVLKPQREGGSNNIYKEDIPPALRVMEKRDEERASRGEDVSVKEKEGYILMSLIKTPKDRGALTMRAGQGGLAQLVSQTTSELGTYGTALFGKDVTPVVRSGGYLLRTKASETNEGGVAMGFSVIDTPLLV</sequence>
<feature type="binding site" evidence="13">
    <location>
        <begin position="418"/>
        <end position="419"/>
    </location>
    <ligand>
        <name>substrate</name>
    </ligand>
</feature>
<feature type="binding site" evidence="11">
    <location>
        <begin position="304"/>
        <end position="313"/>
    </location>
    <ligand>
        <name>ATP</name>
        <dbReference type="ChEBI" id="CHEBI:30616"/>
    </ligand>
</feature>
<dbReference type="GO" id="GO:0043295">
    <property type="term" value="F:glutathione binding"/>
    <property type="evidence" value="ECO:0007669"/>
    <property type="project" value="UniProtKB-UniRule"/>
</dbReference>
<comment type="catalytic activity">
    <reaction evidence="10">
        <text>gamma-L-glutamyl-L-cysteine + glycine + ATP = glutathione + ADP + phosphate + H(+)</text>
        <dbReference type="Rhea" id="RHEA:13557"/>
        <dbReference type="ChEBI" id="CHEBI:15378"/>
        <dbReference type="ChEBI" id="CHEBI:30616"/>
        <dbReference type="ChEBI" id="CHEBI:43474"/>
        <dbReference type="ChEBI" id="CHEBI:57305"/>
        <dbReference type="ChEBI" id="CHEBI:57925"/>
        <dbReference type="ChEBI" id="CHEBI:58173"/>
        <dbReference type="ChEBI" id="CHEBI:456216"/>
        <dbReference type="EC" id="6.3.2.3"/>
    </reaction>
</comment>
<keyword evidence="16" id="KW-1185">Reference proteome</keyword>
<feature type="binding site" evidence="11">
    <location>
        <position position="382"/>
    </location>
    <ligand>
        <name>ATP</name>
        <dbReference type="ChEBI" id="CHEBI:30616"/>
    </ligand>
</feature>
<feature type="binding site" evidence="11">
    <location>
        <position position="315"/>
    </location>
    <ligand>
        <name>ATP</name>
        <dbReference type="ChEBI" id="CHEBI:30616"/>
    </ligand>
</feature>
<accession>A0AAF0J2R2</accession>
<dbReference type="Gene3D" id="3.40.50.1760">
    <property type="entry name" value="Glutathione synthase, substrate-binding domain superfamily, eukaryotic"/>
    <property type="match status" value="1"/>
</dbReference>
<dbReference type="Pfam" id="PF03917">
    <property type="entry name" value="GSH_synth_ATP"/>
    <property type="match status" value="1"/>
</dbReference>
<dbReference type="EC" id="6.3.2.3" evidence="10"/>
<feature type="binding site" evidence="11">
    <location>
        <position position="154"/>
    </location>
    <ligand>
        <name>substrate</name>
    </ligand>
</feature>
<dbReference type="InterPro" id="IPR014042">
    <property type="entry name" value="Glutathione_synthase_a-hlx"/>
</dbReference>
<comment type="similarity">
    <text evidence="2 10">Belongs to the eukaryotic GSH synthase family.</text>
</comment>
<dbReference type="PANTHER" id="PTHR11130:SF0">
    <property type="entry name" value="GLUTATHIONE SYNTHETASE"/>
    <property type="match status" value="1"/>
</dbReference>
<dbReference type="GO" id="GO:0000287">
    <property type="term" value="F:magnesium ion binding"/>
    <property type="evidence" value="ECO:0007669"/>
    <property type="project" value="UniProtKB-UniRule"/>
</dbReference>
<protein>
    <recommendedName>
        <fullName evidence="10">Glutathione synthetase</fullName>
        <shortName evidence="10">GSH-S</shortName>
        <ecNumber evidence="10">6.3.2.3</ecNumber>
    </recommendedName>
</protein>
<evidence type="ECO:0000256" key="8">
    <source>
        <dbReference type="ARBA" id="ARBA00022840"/>
    </source>
</evidence>
<dbReference type="SUPFAM" id="SSF52440">
    <property type="entry name" value="PreATP-grasp domain"/>
    <property type="match status" value="1"/>
</dbReference>
<organism evidence="15 16">
    <name type="scientific">Malassezia nana</name>
    <dbReference type="NCBI Taxonomy" id="180528"/>
    <lineage>
        <taxon>Eukaryota</taxon>
        <taxon>Fungi</taxon>
        <taxon>Dikarya</taxon>
        <taxon>Basidiomycota</taxon>
        <taxon>Ustilaginomycotina</taxon>
        <taxon>Malasseziomycetes</taxon>
        <taxon>Malasseziales</taxon>
        <taxon>Malasseziaceae</taxon>
        <taxon>Malassezia</taxon>
    </lineage>
</organism>
<dbReference type="InterPro" id="IPR014709">
    <property type="entry name" value="Glutathione_synthase_C_euk"/>
</dbReference>
<dbReference type="InterPro" id="IPR037013">
    <property type="entry name" value="GSH-S_sub-bd_sf"/>
</dbReference>
<evidence type="ECO:0000256" key="6">
    <source>
        <dbReference type="ARBA" id="ARBA00022723"/>
    </source>
</evidence>
<feature type="binding site" evidence="11">
    <location>
        <position position="248"/>
    </location>
    <ligand>
        <name>ATP</name>
        <dbReference type="ChEBI" id="CHEBI:30616"/>
    </ligand>
</feature>
<feature type="binding site" evidence="13">
    <location>
        <begin position="148"/>
        <end position="150"/>
    </location>
    <ligand>
        <name>substrate</name>
    </ligand>
</feature>
<dbReference type="InterPro" id="IPR004887">
    <property type="entry name" value="GSH_synth_subst-bd"/>
</dbReference>